<dbReference type="Proteomes" id="UP000297348">
    <property type="component" value="Unassembled WGS sequence"/>
</dbReference>
<evidence type="ECO:0000313" key="2">
    <source>
        <dbReference type="Proteomes" id="UP000297348"/>
    </source>
</evidence>
<gene>
    <name evidence="1" type="ORF">EGT51_10640</name>
</gene>
<proteinExistence type="predicted"/>
<evidence type="ECO:0000313" key="1">
    <source>
        <dbReference type="EMBL" id="TGD17835.1"/>
    </source>
</evidence>
<name>A0A4Z0J7L4_9LACO</name>
<dbReference type="EMBL" id="RKLX01000021">
    <property type="protein sequence ID" value="TGD17835.1"/>
    <property type="molecule type" value="Genomic_DNA"/>
</dbReference>
<keyword evidence="2" id="KW-1185">Reference proteome</keyword>
<dbReference type="AlphaFoldDB" id="A0A4Z0J7L4"/>
<reference evidence="1 2" key="1">
    <citation type="submission" date="2018-10" db="EMBL/GenBank/DDBJ databases">
        <title>Lactobacillus sp. R7 and Lactobacillus sp. R19 isolated from fermented mustard green product of Taiwan.</title>
        <authorList>
            <person name="Lin S.-T."/>
        </authorList>
    </citation>
    <scope>NUCLEOTIDE SEQUENCE [LARGE SCALE GENOMIC DNA]</scope>
    <source>
        <strain evidence="1 2">BCRC 81129</strain>
    </source>
</reference>
<comment type="caution">
    <text evidence="1">The sequence shown here is derived from an EMBL/GenBank/DDBJ whole genome shotgun (WGS) entry which is preliminary data.</text>
</comment>
<organism evidence="1 2">
    <name type="scientific">Levilactobacillus suantsaiihabitans</name>
    <dbReference type="NCBI Taxonomy" id="2487722"/>
    <lineage>
        <taxon>Bacteria</taxon>
        <taxon>Bacillati</taxon>
        <taxon>Bacillota</taxon>
        <taxon>Bacilli</taxon>
        <taxon>Lactobacillales</taxon>
        <taxon>Lactobacillaceae</taxon>
        <taxon>Levilactobacillus</taxon>
    </lineage>
</organism>
<accession>A0A4Z0J7L4</accession>
<sequence length="103" mass="11695">MVGLLFCKTAHESLPFAKSINQKRTKISATHDGCGTDLSLFTALKVERRKLVETTVSRRFMASKIVVYSHRIRTRRLPLINTVLPGFINFRCQNTIITATNFP</sequence>
<protein>
    <submittedName>
        <fullName evidence="1">Uncharacterized protein</fullName>
    </submittedName>
</protein>